<evidence type="ECO:0000256" key="1">
    <source>
        <dbReference type="SAM" id="MobiDB-lite"/>
    </source>
</evidence>
<dbReference type="AlphaFoldDB" id="A0AAV7I5Y5"/>
<feature type="compositionally biased region" description="Low complexity" evidence="1">
    <location>
        <begin position="183"/>
        <end position="203"/>
    </location>
</feature>
<keyword evidence="3" id="KW-1185">Reference proteome</keyword>
<feature type="region of interest" description="Disordered" evidence="1">
    <location>
        <begin position="47"/>
        <end position="130"/>
    </location>
</feature>
<protein>
    <submittedName>
        <fullName evidence="2">Uncharacterized protein</fullName>
    </submittedName>
</protein>
<name>A0AAV7I5Y5_COTGL</name>
<dbReference type="Proteomes" id="UP000826195">
    <property type="component" value="Unassembled WGS sequence"/>
</dbReference>
<comment type="caution">
    <text evidence="2">The sequence shown here is derived from an EMBL/GenBank/DDBJ whole genome shotgun (WGS) entry which is preliminary data.</text>
</comment>
<dbReference type="EMBL" id="JAHXZJ010002237">
    <property type="protein sequence ID" value="KAH0546729.1"/>
    <property type="molecule type" value="Genomic_DNA"/>
</dbReference>
<organism evidence="2 3">
    <name type="scientific">Cotesia glomerata</name>
    <name type="common">Lepidopteran parasitic wasp</name>
    <name type="synonym">Apanteles glomeratus</name>
    <dbReference type="NCBI Taxonomy" id="32391"/>
    <lineage>
        <taxon>Eukaryota</taxon>
        <taxon>Metazoa</taxon>
        <taxon>Ecdysozoa</taxon>
        <taxon>Arthropoda</taxon>
        <taxon>Hexapoda</taxon>
        <taxon>Insecta</taxon>
        <taxon>Pterygota</taxon>
        <taxon>Neoptera</taxon>
        <taxon>Endopterygota</taxon>
        <taxon>Hymenoptera</taxon>
        <taxon>Apocrita</taxon>
        <taxon>Ichneumonoidea</taxon>
        <taxon>Braconidae</taxon>
        <taxon>Microgastrinae</taxon>
        <taxon>Cotesia</taxon>
    </lineage>
</organism>
<feature type="compositionally biased region" description="Polar residues" evidence="1">
    <location>
        <begin position="53"/>
        <end position="121"/>
    </location>
</feature>
<gene>
    <name evidence="2" type="ORF">KQX54_014357</name>
</gene>
<reference evidence="2 3" key="1">
    <citation type="journal article" date="2021" name="J. Hered.">
        <title>A chromosome-level genome assembly of the parasitoid wasp, Cotesia glomerata (Hymenoptera: Braconidae).</title>
        <authorList>
            <person name="Pinto B.J."/>
            <person name="Weis J.J."/>
            <person name="Gamble T."/>
            <person name="Ode P.J."/>
            <person name="Paul R."/>
            <person name="Zaspel J.M."/>
        </authorList>
    </citation>
    <scope>NUCLEOTIDE SEQUENCE [LARGE SCALE GENOMIC DNA]</scope>
    <source>
        <strain evidence="2">CgM1</strain>
    </source>
</reference>
<accession>A0AAV7I5Y5</accession>
<feature type="compositionally biased region" description="Polar residues" evidence="1">
    <location>
        <begin position="159"/>
        <end position="182"/>
    </location>
</feature>
<evidence type="ECO:0000313" key="2">
    <source>
        <dbReference type="EMBL" id="KAH0546729.1"/>
    </source>
</evidence>
<evidence type="ECO:0000313" key="3">
    <source>
        <dbReference type="Proteomes" id="UP000826195"/>
    </source>
</evidence>
<sequence>MEIPTQEDLIKTSRDVRMDTRNKTRLAQSKNYVIEEIILSPTMTPEELARQTGKVQHTPVKSQSNRTKQHGNNNTQNFQVTGNTQGSDDTSLVATSTGSVPRTNLGNSTNPSSDGNTQAKSNNLNNDNINKNMFKDVNNLQSLANLPLINSGVVPVSVNNQRQVPPSDNNLSTRVTPASESTNINNLNSQKNNNSQSSRNKNLTNTDFRLDYDRTREGGINEQNLNSNLNLNKGISSQIVGATSRVIENNLGYESPVFVNRDEGNINMLGSVGPHGSRLHSEARGGSAFLVLLQYLT</sequence>
<proteinExistence type="predicted"/>
<feature type="region of interest" description="Disordered" evidence="1">
    <location>
        <begin position="159"/>
        <end position="206"/>
    </location>
</feature>